<dbReference type="InParanoid" id="A0A409Y7J0"/>
<reference evidence="3 4" key="1">
    <citation type="journal article" date="2018" name="Evol. Lett.">
        <title>Horizontal gene cluster transfer increased hallucinogenic mushroom diversity.</title>
        <authorList>
            <person name="Reynolds H.T."/>
            <person name="Vijayakumar V."/>
            <person name="Gluck-Thaler E."/>
            <person name="Korotkin H.B."/>
            <person name="Matheny P.B."/>
            <person name="Slot J.C."/>
        </authorList>
    </citation>
    <scope>NUCLEOTIDE SEQUENCE [LARGE SCALE GENOMIC DNA]</scope>
    <source>
        <strain evidence="3 4">2629</strain>
    </source>
</reference>
<dbReference type="OrthoDB" id="3222645at2759"/>
<evidence type="ECO:0000313" key="4">
    <source>
        <dbReference type="Proteomes" id="UP000284842"/>
    </source>
</evidence>
<name>A0A409Y7J0_9AGAR</name>
<dbReference type="AlphaFoldDB" id="A0A409Y7J0"/>
<accession>A0A409Y7J0</accession>
<protein>
    <submittedName>
        <fullName evidence="3">Uncharacterized protein</fullName>
    </submittedName>
</protein>
<proteinExistence type="predicted"/>
<feature type="coiled-coil region" evidence="1">
    <location>
        <begin position="161"/>
        <end position="209"/>
    </location>
</feature>
<dbReference type="EMBL" id="NHTK01001371">
    <property type="protein sequence ID" value="PPQ99007.1"/>
    <property type="molecule type" value="Genomic_DNA"/>
</dbReference>
<dbReference type="Proteomes" id="UP000284842">
    <property type="component" value="Unassembled WGS sequence"/>
</dbReference>
<comment type="caution">
    <text evidence="3">The sequence shown here is derived from an EMBL/GenBank/DDBJ whole genome shotgun (WGS) entry which is preliminary data.</text>
</comment>
<evidence type="ECO:0000256" key="2">
    <source>
        <dbReference type="SAM" id="MobiDB-lite"/>
    </source>
</evidence>
<feature type="region of interest" description="Disordered" evidence="2">
    <location>
        <begin position="480"/>
        <end position="499"/>
    </location>
</feature>
<sequence>MNGPVNDITSTIDISGFEFTLATPVHGPSAAFESEQNQLYVDHSLPSKTAQKRSKKGDKEKAPPLVQAPPAPSRNMAFYSSAGTPLYPYLGVQSGPGTSVSFWNSNSNEAAAGSSHMQQFRSPNAYFETRPDAHDVMSLYTNTQFTGQSLDTRFFYQQAELQQLKDRLRDSDALLMEREEDLNRCRDNLQELQEEHNLLIKETEDLKNRQATVNVEKKDGVSKPATHTFFTTTDTYSVSEVIKMVHQLNSESEQLTAYLADLVEDSEPVKKRARRVNSNTASESSWKSCIRDDFSREFANSAVGDKLMAFLSGKGHEIQRNTFPLQAALQAIIVAWTERHIGMFCRGGYGERLRDLYGSIRESGENDLDEIVISDLIKEFLEPQSVAARWRALTVRNLTAATDSVESTSHMKSAIIGLLTMAGLTLDTKNSNKPLDRIESGLLTIFELASNIKMAIKGDILSCDIEPSIVRRQGSTNFNPALMRNVNDQSARDDGNSKKKRGEQVLCTVALGLKKSSGKWVQELGKCELTEQIVLKPGVVLVSSLQNLDGLEKSSTKARH</sequence>
<organism evidence="3 4">
    <name type="scientific">Panaeolus cyanescens</name>
    <dbReference type="NCBI Taxonomy" id="181874"/>
    <lineage>
        <taxon>Eukaryota</taxon>
        <taxon>Fungi</taxon>
        <taxon>Dikarya</taxon>
        <taxon>Basidiomycota</taxon>
        <taxon>Agaricomycotina</taxon>
        <taxon>Agaricomycetes</taxon>
        <taxon>Agaricomycetidae</taxon>
        <taxon>Agaricales</taxon>
        <taxon>Agaricineae</taxon>
        <taxon>Galeropsidaceae</taxon>
        <taxon>Panaeolus</taxon>
    </lineage>
</organism>
<keyword evidence="4" id="KW-1185">Reference proteome</keyword>
<evidence type="ECO:0000256" key="1">
    <source>
        <dbReference type="SAM" id="Coils"/>
    </source>
</evidence>
<evidence type="ECO:0000313" key="3">
    <source>
        <dbReference type="EMBL" id="PPQ99007.1"/>
    </source>
</evidence>
<keyword evidence="1" id="KW-0175">Coiled coil</keyword>
<feature type="region of interest" description="Disordered" evidence="2">
    <location>
        <begin position="43"/>
        <end position="73"/>
    </location>
</feature>
<gene>
    <name evidence="3" type="ORF">CVT24_003489</name>
</gene>